<gene>
    <name evidence="3" type="ORF">HRbin22_02463</name>
</gene>
<sequence length="220" mass="24113">MGAGLVAWVGGMGMAGQALVAHRIPIGHPPEPRSSRAPEPLPSPHAPVETSRPISATLPVPSPAATPDAEPPLRLQVPAIQLDAPVIPVGLTTMREGEQEWITWEPPDAFAAGWLITSAYPGQPGNVVLIGHHNIYGKVFANLYRLHPGDLVRLETRQRTYVYQVEAVHILPEKGQPLEVRQRNLRWVLPTPDERLTLVTCWPAHTNTHRLIVVARPVKP</sequence>
<dbReference type="Proteomes" id="UP000236642">
    <property type="component" value="Unassembled WGS sequence"/>
</dbReference>
<evidence type="ECO:0000313" key="4">
    <source>
        <dbReference type="Proteomes" id="UP000236642"/>
    </source>
</evidence>
<evidence type="ECO:0008006" key="5">
    <source>
        <dbReference type="Google" id="ProtNLM"/>
    </source>
</evidence>
<comment type="caution">
    <text evidence="3">The sequence shown here is derived from an EMBL/GenBank/DDBJ whole genome shotgun (WGS) entry which is preliminary data.</text>
</comment>
<dbReference type="EMBL" id="BEHY01000123">
    <property type="protein sequence ID" value="GBD10198.1"/>
    <property type="molecule type" value="Genomic_DNA"/>
</dbReference>
<feature type="region of interest" description="Disordered" evidence="2">
    <location>
        <begin position="25"/>
        <end position="71"/>
    </location>
</feature>
<name>A0A2H5YA15_9CHLR</name>
<reference evidence="4" key="1">
    <citation type="submission" date="2017-09" db="EMBL/GenBank/DDBJ databases">
        <title>Metaegenomics of thermophilic ammonia-oxidizing enrichment culture.</title>
        <authorList>
            <person name="Kato S."/>
            <person name="Suzuki K."/>
        </authorList>
    </citation>
    <scope>NUCLEOTIDE SEQUENCE [LARGE SCALE GENOMIC DNA]</scope>
</reference>
<organism evidence="3 4">
    <name type="scientific">Candidatus Thermoflexus japonica</name>
    <dbReference type="NCBI Taxonomy" id="2035417"/>
    <lineage>
        <taxon>Bacteria</taxon>
        <taxon>Bacillati</taxon>
        <taxon>Chloroflexota</taxon>
        <taxon>Thermoflexia</taxon>
        <taxon>Thermoflexales</taxon>
        <taxon>Thermoflexaceae</taxon>
        <taxon>Thermoflexus</taxon>
    </lineage>
</organism>
<dbReference type="CDD" id="cd00004">
    <property type="entry name" value="Sortase"/>
    <property type="match status" value="1"/>
</dbReference>
<keyword evidence="1" id="KW-0378">Hydrolase</keyword>
<dbReference type="SUPFAM" id="SSF63817">
    <property type="entry name" value="Sortase"/>
    <property type="match status" value="1"/>
</dbReference>
<dbReference type="GO" id="GO:0016787">
    <property type="term" value="F:hydrolase activity"/>
    <property type="evidence" value="ECO:0007669"/>
    <property type="project" value="UniProtKB-KW"/>
</dbReference>
<dbReference type="InterPro" id="IPR005754">
    <property type="entry name" value="Sortase"/>
</dbReference>
<dbReference type="InterPro" id="IPR023365">
    <property type="entry name" value="Sortase_dom-sf"/>
</dbReference>
<protein>
    <recommendedName>
        <fullName evidence="5">Sortase</fullName>
    </recommendedName>
</protein>
<dbReference type="Pfam" id="PF04203">
    <property type="entry name" value="Sortase"/>
    <property type="match status" value="1"/>
</dbReference>
<dbReference type="AlphaFoldDB" id="A0A2H5YA15"/>
<proteinExistence type="predicted"/>
<evidence type="ECO:0000313" key="3">
    <source>
        <dbReference type="EMBL" id="GBD10198.1"/>
    </source>
</evidence>
<dbReference type="Gene3D" id="2.40.260.10">
    <property type="entry name" value="Sortase"/>
    <property type="match status" value="1"/>
</dbReference>
<evidence type="ECO:0000256" key="1">
    <source>
        <dbReference type="ARBA" id="ARBA00022801"/>
    </source>
</evidence>
<evidence type="ECO:0000256" key="2">
    <source>
        <dbReference type="SAM" id="MobiDB-lite"/>
    </source>
</evidence>
<accession>A0A2H5YA15</accession>